<reference evidence="1" key="2">
    <citation type="submission" date="2020-05" db="UniProtKB">
        <authorList>
            <consortium name="EnsemblMetazoa"/>
        </authorList>
    </citation>
    <scope>IDENTIFICATION</scope>
    <source>
        <strain evidence="1">MINIMUS1</strain>
    </source>
</reference>
<accession>A0A182W8I8</accession>
<dbReference type="AlphaFoldDB" id="A0A182W8I8"/>
<proteinExistence type="predicted"/>
<name>A0A182W8I8_9DIPT</name>
<protein>
    <submittedName>
        <fullName evidence="1">Uncharacterized protein</fullName>
    </submittedName>
</protein>
<reference evidence="2" key="1">
    <citation type="submission" date="2013-03" db="EMBL/GenBank/DDBJ databases">
        <title>The Genome Sequence of Anopheles minimus MINIMUS1.</title>
        <authorList>
            <consortium name="The Broad Institute Genomics Platform"/>
            <person name="Neafsey D.E."/>
            <person name="Walton C."/>
            <person name="Walker B."/>
            <person name="Young S.K."/>
            <person name="Zeng Q."/>
            <person name="Gargeya S."/>
            <person name="Fitzgerald M."/>
            <person name="Haas B."/>
            <person name="Abouelleil A."/>
            <person name="Allen A.W."/>
            <person name="Alvarado L."/>
            <person name="Arachchi H.M."/>
            <person name="Berlin A.M."/>
            <person name="Chapman S.B."/>
            <person name="Gainer-Dewar J."/>
            <person name="Goldberg J."/>
            <person name="Griggs A."/>
            <person name="Gujja S."/>
            <person name="Hansen M."/>
            <person name="Howarth C."/>
            <person name="Imamovic A."/>
            <person name="Ireland A."/>
            <person name="Larimer J."/>
            <person name="McCowan C."/>
            <person name="Murphy C."/>
            <person name="Pearson M."/>
            <person name="Poon T.W."/>
            <person name="Priest M."/>
            <person name="Roberts A."/>
            <person name="Saif S."/>
            <person name="Shea T."/>
            <person name="Sisk P."/>
            <person name="Sykes S."/>
            <person name="Wortman J."/>
            <person name="Nusbaum C."/>
            <person name="Birren B."/>
        </authorList>
    </citation>
    <scope>NUCLEOTIDE SEQUENCE [LARGE SCALE GENOMIC DNA]</scope>
    <source>
        <strain evidence="2">MINIMUS1</strain>
    </source>
</reference>
<dbReference type="Proteomes" id="UP000075920">
    <property type="component" value="Unassembled WGS sequence"/>
</dbReference>
<dbReference type="EnsemblMetazoa" id="AMIN006662-RA">
    <property type="protein sequence ID" value="AMIN006662-PA"/>
    <property type="gene ID" value="AMIN006662"/>
</dbReference>
<evidence type="ECO:0000313" key="1">
    <source>
        <dbReference type="EnsemblMetazoa" id="AMIN006662-PA"/>
    </source>
</evidence>
<sequence>MELNQLAPAIAAEKRKRRNAERCWTTDLLLEREDIWNRLFQAIDGEGPNNKFNSFLRVTRAEFNYLLEKIGPQISKQDTAMRKAITAKQRLCIALRFLASGDSFESLAFLFRIHIADRKRSLLTNNL</sequence>
<evidence type="ECO:0000313" key="2">
    <source>
        <dbReference type="Proteomes" id="UP000075920"/>
    </source>
</evidence>
<dbReference type="VEuPathDB" id="VectorBase:AMIN006662"/>
<keyword evidence="2" id="KW-1185">Reference proteome</keyword>
<organism evidence="1 2">
    <name type="scientific">Anopheles minimus</name>
    <dbReference type="NCBI Taxonomy" id="112268"/>
    <lineage>
        <taxon>Eukaryota</taxon>
        <taxon>Metazoa</taxon>
        <taxon>Ecdysozoa</taxon>
        <taxon>Arthropoda</taxon>
        <taxon>Hexapoda</taxon>
        <taxon>Insecta</taxon>
        <taxon>Pterygota</taxon>
        <taxon>Neoptera</taxon>
        <taxon>Endopterygota</taxon>
        <taxon>Diptera</taxon>
        <taxon>Nematocera</taxon>
        <taxon>Culicoidea</taxon>
        <taxon>Culicidae</taxon>
        <taxon>Anophelinae</taxon>
        <taxon>Anopheles</taxon>
    </lineage>
</organism>